<dbReference type="EMBL" id="BAHE01000010">
    <property type="protein sequence ID" value="GAB99692.1"/>
    <property type="molecule type" value="Genomic_DNA"/>
</dbReference>
<dbReference type="Proteomes" id="UP000035058">
    <property type="component" value="Unassembled WGS sequence"/>
</dbReference>
<keyword evidence="3" id="KW-1185">Reference proteome</keyword>
<organism evidence="2 3">
    <name type="scientific">Gordonia namibiensis NBRC 108229</name>
    <dbReference type="NCBI Taxonomy" id="1208314"/>
    <lineage>
        <taxon>Bacteria</taxon>
        <taxon>Bacillati</taxon>
        <taxon>Actinomycetota</taxon>
        <taxon>Actinomycetes</taxon>
        <taxon>Mycobacteriales</taxon>
        <taxon>Gordoniaceae</taxon>
        <taxon>Gordonia</taxon>
    </lineage>
</organism>
<accession>K6X5M1</accession>
<dbReference type="InterPro" id="IPR017927">
    <property type="entry name" value="FAD-bd_FR_type"/>
</dbReference>
<evidence type="ECO:0000259" key="1">
    <source>
        <dbReference type="PROSITE" id="PS51384"/>
    </source>
</evidence>
<evidence type="ECO:0000313" key="2">
    <source>
        <dbReference type="EMBL" id="GAB99692.1"/>
    </source>
</evidence>
<dbReference type="GO" id="GO:0016491">
    <property type="term" value="F:oxidoreductase activity"/>
    <property type="evidence" value="ECO:0007669"/>
    <property type="project" value="InterPro"/>
</dbReference>
<dbReference type="Gene3D" id="2.40.30.10">
    <property type="entry name" value="Translation factors"/>
    <property type="match status" value="1"/>
</dbReference>
<proteinExistence type="predicted"/>
<sequence>MPTAPALVGRFAEALMGRRACVLATEQIAPDFLEVEFRAEPPPGGWQPGHEVQVRATRTEGRRYTVHGVVDAQRITILTVLHGDAPGTRWLRALRPGTEITLLAGKHVAARLPGTRLIFLGDGSALGTFNAHTAVGHGAVTTTTVIEAPPGSVAALSDRCPGYRILPALDDEPGATTQAWLDDALRNGDLADVDGALLLGHAQSIQQQRRALITGTTLDRRAITTRPYWATGKAGL</sequence>
<dbReference type="InterPro" id="IPR039261">
    <property type="entry name" value="FNR_nucleotide-bd"/>
</dbReference>
<protein>
    <recommendedName>
        <fullName evidence="1">FAD-binding FR-type domain-containing protein</fullName>
    </recommendedName>
</protein>
<comment type="caution">
    <text evidence="2">The sequence shown here is derived from an EMBL/GenBank/DDBJ whole genome shotgun (WGS) entry which is preliminary data.</text>
</comment>
<dbReference type="RefSeq" id="WP_006865943.1">
    <property type="nucleotide sequence ID" value="NZ_BAHE01000010.1"/>
</dbReference>
<dbReference type="Gene3D" id="3.40.50.80">
    <property type="entry name" value="Nucleotide-binding domain of ferredoxin-NADP reductase (FNR) module"/>
    <property type="match status" value="1"/>
</dbReference>
<dbReference type="InterPro" id="IPR017938">
    <property type="entry name" value="Riboflavin_synthase-like_b-brl"/>
</dbReference>
<dbReference type="SUPFAM" id="SSF63380">
    <property type="entry name" value="Riboflavin synthase domain-like"/>
    <property type="match status" value="1"/>
</dbReference>
<reference evidence="2 3" key="1">
    <citation type="submission" date="2012-08" db="EMBL/GenBank/DDBJ databases">
        <title>Whole genome shotgun sequence of Gordonia namibiensis NBRC 108229.</title>
        <authorList>
            <person name="Isaki-Nakamura S."/>
            <person name="Hosoyama A."/>
            <person name="Tsuchikane K."/>
            <person name="Katsumata H."/>
            <person name="Baba S."/>
            <person name="Yamazaki S."/>
            <person name="Fujita N."/>
        </authorList>
    </citation>
    <scope>NUCLEOTIDE SEQUENCE [LARGE SCALE GENOMIC DNA]</scope>
    <source>
        <strain evidence="2 3">NBRC 108229</strain>
    </source>
</reference>
<dbReference type="PROSITE" id="PS51384">
    <property type="entry name" value="FAD_FR"/>
    <property type="match status" value="1"/>
</dbReference>
<feature type="domain" description="FAD-binding FR-type" evidence="1">
    <location>
        <begin position="15"/>
        <end position="113"/>
    </location>
</feature>
<gene>
    <name evidence="2" type="ORF">GONAM_10_01630</name>
</gene>
<name>K6X5M1_9ACTN</name>
<evidence type="ECO:0000313" key="3">
    <source>
        <dbReference type="Proteomes" id="UP000035058"/>
    </source>
</evidence>
<dbReference type="AlphaFoldDB" id="K6X5M1"/>